<protein>
    <recommendedName>
        <fullName evidence="5">ARM repeat superfamily protein</fullName>
    </recommendedName>
</protein>
<proteinExistence type="predicted"/>
<name>A0AAD1YXL7_9LAMI</name>
<dbReference type="InterPro" id="IPR000225">
    <property type="entry name" value="Armadillo"/>
</dbReference>
<dbReference type="AlphaFoldDB" id="A0AAD1YXL7"/>
<dbReference type="PROSITE" id="PS50176">
    <property type="entry name" value="ARM_REPEAT"/>
    <property type="match status" value="1"/>
</dbReference>
<dbReference type="InterPro" id="IPR016024">
    <property type="entry name" value="ARM-type_fold"/>
</dbReference>
<feature type="repeat" description="ARM" evidence="2">
    <location>
        <begin position="74"/>
        <end position="106"/>
    </location>
</feature>
<sequence>MGFKESGQCHLTTVPTTVTFSDAEIQPRALSPSSNVNQTLLLLQSDEVNSRVQAAAEIRRLTKTSQRYRRHFSGAVKPLVDMLFDDSIEAKEAALAALLNLAVKDETLFPRIQ</sequence>
<keyword evidence="1" id="KW-0677">Repeat</keyword>
<dbReference type="Proteomes" id="UP000834106">
    <property type="component" value="Chromosome 3"/>
</dbReference>
<evidence type="ECO:0000256" key="1">
    <source>
        <dbReference type="ARBA" id="ARBA00022737"/>
    </source>
</evidence>
<dbReference type="InterPro" id="IPR011989">
    <property type="entry name" value="ARM-like"/>
</dbReference>
<evidence type="ECO:0000313" key="3">
    <source>
        <dbReference type="EMBL" id="CAI9758433.1"/>
    </source>
</evidence>
<dbReference type="Pfam" id="PF00514">
    <property type="entry name" value="Arm"/>
    <property type="match status" value="1"/>
</dbReference>
<dbReference type="SUPFAM" id="SSF48371">
    <property type="entry name" value="ARM repeat"/>
    <property type="match status" value="1"/>
</dbReference>
<gene>
    <name evidence="3" type="ORF">FPE_LOCUS5863</name>
</gene>
<keyword evidence="4" id="KW-1185">Reference proteome</keyword>
<evidence type="ECO:0000256" key="2">
    <source>
        <dbReference type="PROSITE-ProRule" id="PRU00259"/>
    </source>
</evidence>
<reference evidence="3" key="1">
    <citation type="submission" date="2023-05" db="EMBL/GenBank/DDBJ databases">
        <authorList>
            <person name="Huff M."/>
        </authorList>
    </citation>
    <scope>NUCLEOTIDE SEQUENCE</scope>
</reference>
<accession>A0AAD1YXL7</accession>
<organism evidence="3 4">
    <name type="scientific">Fraxinus pennsylvanica</name>
    <dbReference type="NCBI Taxonomy" id="56036"/>
    <lineage>
        <taxon>Eukaryota</taxon>
        <taxon>Viridiplantae</taxon>
        <taxon>Streptophyta</taxon>
        <taxon>Embryophyta</taxon>
        <taxon>Tracheophyta</taxon>
        <taxon>Spermatophyta</taxon>
        <taxon>Magnoliopsida</taxon>
        <taxon>eudicotyledons</taxon>
        <taxon>Gunneridae</taxon>
        <taxon>Pentapetalae</taxon>
        <taxon>asterids</taxon>
        <taxon>lamiids</taxon>
        <taxon>Lamiales</taxon>
        <taxon>Oleaceae</taxon>
        <taxon>Oleeae</taxon>
        <taxon>Fraxinus</taxon>
    </lineage>
</organism>
<dbReference type="Gene3D" id="1.25.10.10">
    <property type="entry name" value="Leucine-rich Repeat Variant"/>
    <property type="match status" value="1"/>
</dbReference>
<evidence type="ECO:0000313" key="4">
    <source>
        <dbReference type="Proteomes" id="UP000834106"/>
    </source>
</evidence>
<evidence type="ECO:0008006" key="5">
    <source>
        <dbReference type="Google" id="ProtNLM"/>
    </source>
</evidence>
<dbReference type="EMBL" id="OU503038">
    <property type="protein sequence ID" value="CAI9758433.1"/>
    <property type="molecule type" value="Genomic_DNA"/>
</dbReference>